<proteinExistence type="predicted"/>
<keyword evidence="3" id="KW-0479">Metal-binding</keyword>
<dbReference type="InterPro" id="IPR006638">
    <property type="entry name" value="Elp3/MiaA/NifB-like_rSAM"/>
</dbReference>
<keyword evidence="2" id="KW-0949">S-adenosyl-L-methionine</keyword>
<dbReference type="Proteomes" id="UP000807825">
    <property type="component" value="Unassembled WGS sequence"/>
</dbReference>
<evidence type="ECO:0000313" key="7">
    <source>
        <dbReference type="EMBL" id="MBI5249854.1"/>
    </source>
</evidence>
<keyword evidence="4" id="KW-0408">Iron</keyword>
<dbReference type="GO" id="GO:0051539">
    <property type="term" value="F:4 iron, 4 sulfur cluster binding"/>
    <property type="evidence" value="ECO:0007669"/>
    <property type="project" value="UniProtKB-KW"/>
</dbReference>
<dbReference type="InterPro" id="IPR007197">
    <property type="entry name" value="rSAM"/>
</dbReference>
<dbReference type="GO" id="GO:0046872">
    <property type="term" value="F:metal ion binding"/>
    <property type="evidence" value="ECO:0007669"/>
    <property type="project" value="UniProtKB-KW"/>
</dbReference>
<dbReference type="GO" id="GO:0003824">
    <property type="term" value="F:catalytic activity"/>
    <property type="evidence" value="ECO:0007669"/>
    <property type="project" value="InterPro"/>
</dbReference>
<dbReference type="EMBL" id="JACRDE010000273">
    <property type="protein sequence ID" value="MBI5249854.1"/>
    <property type="molecule type" value="Genomic_DNA"/>
</dbReference>
<comment type="caution">
    <text evidence="7">The sequence shown here is derived from an EMBL/GenBank/DDBJ whole genome shotgun (WGS) entry which is preliminary data.</text>
</comment>
<feature type="domain" description="Radical SAM core" evidence="6">
    <location>
        <begin position="240"/>
        <end position="469"/>
    </location>
</feature>
<evidence type="ECO:0000256" key="1">
    <source>
        <dbReference type="ARBA" id="ARBA00001966"/>
    </source>
</evidence>
<organism evidence="7 8">
    <name type="scientific">Desulfomonile tiedjei</name>
    <dbReference type="NCBI Taxonomy" id="2358"/>
    <lineage>
        <taxon>Bacteria</taxon>
        <taxon>Pseudomonadati</taxon>
        <taxon>Thermodesulfobacteriota</taxon>
        <taxon>Desulfomonilia</taxon>
        <taxon>Desulfomonilales</taxon>
        <taxon>Desulfomonilaceae</taxon>
        <taxon>Desulfomonile</taxon>
    </lineage>
</organism>
<dbReference type="InterPro" id="IPR051198">
    <property type="entry name" value="BchE-like"/>
</dbReference>
<evidence type="ECO:0000256" key="5">
    <source>
        <dbReference type="ARBA" id="ARBA00023014"/>
    </source>
</evidence>
<dbReference type="SFLD" id="SFLDG01082">
    <property type="entry name" value="B12-binding_domain_containing"/>
    <property type="match status" value="1"/>
</dbReference>
<dbReference type="SUPFAM" id="SSF102114">
    <property type="entry name" value="Radical SAM enzymes"/>
    <property type="match status" value="1"/>
</dbReference>
<dbReference type="AlphaFoldDB" id="A0A9D6Z3G0"/>
<dbReference type="SMART" id="SM00729">
    <property type="entry name" value="Elp3"/>
    <property type="match status" value="1"/>
</dbReference>
<evidence type="ECO:0000256" key="2">
    <source>
        <dbReference type="ARBA" id="ARBA00022691"/>
    </source>
</evidence>
<evidence type="ECO:0000256" key="4">
    <source>
        <dbReference type="ARBA" id="ARBA00023004"/>
    </source>
</evidence>
<comment type="cofactor">
    <cofactor evidence="1">
        <name>[4Fe-4S] cluster</name>
        <dbReference type="ChEBI" id="CHEBI:49883"/>
    </cofactor>
</comment>
<dbReference type="InterPro" id="IPR034466">
    <property type="entry name" value="Methyltransferase_Class_B"/>
</dbReference>
<accession>A0A9D6Z3G0</accession>
<dbReference type="SFLD" id="SFLDG01123">
    <property type="entry name" value="methyltransferase_(Class_B)"/>
    <property type="match status" value="1"/>
</dbReference>
<evidence type="ECO:0000313" key="8">
    <source>
        <dbReference type="Proteomes" id="UP000807825"/>
    </source>
</evidence>
<dbReference type="PANTHER" id="PTHR43409">
    <property type="entry name" value="ANAEROBIC MAGNESIUM-PROTOPORPHYRIN IX MONOMETHYL ESTER CYCLASE-RELATED"/>
    <property type="match status" value="1"/>
</dbReference>
<name>A0A9D6Z3G0_9BACT</name>
<evidence type="ECO:0000259" key="6">
    <source>
        <dbReference type="PROSITE" id="PS51918"/>
    </source>
</evidence>
<protein>
    <submittedName>
        <fullName evidence="7">Radical SAM protein</fullName>
    </submittedName>
</protein>
<dbReference type="PROSITE" id="PS51918">
    <property type="entry name" value="RADICAL_SAM"/>
    <property type="match status" value="1"/>
</dbReference>
<sequence length="548" mass="63214">MRKISPDVSIFEGAETDPRVALIHPPAISKRYLKTKFMPYGMSVIYAFLKEHSVPVVQQDFLMEYLFNSPEDLDYHNPEKSFSEERFFSFLEGRESNPGWEAFVKKYASRMPDAGIYAFSIVAYHQFWAALLLARHIRQFNPQAVIVFGGPFITIKPLESFVRFGMADYWVKGSGEVPLLMIHSLTMGRGEATRDQIPGLIYVSGDQICQCAKSELPAEAECAPDFEGLELDDYRYDHPLTGEKTFFLPYRLSKGCPSRCSFCTGRLVDRYDYKSVDKVIRELSLLMDKYGTNNFQFADASINGNPRQLSEICRRLSAELPQIRWYSYAKVNGFNSELLRQVKQAGCFSLFWGVESGHQPTVKLLGKHFDVEEMYQLLDDAIAVGIKNYVHLIYNTPHESKETLDDFIRLVKRYVDSDLVVFLPQRFLLEPQSLMFDNPENYGLSNVRQVRTPIFEREQYIFDEIQGFDHSQISERNDLHREMLASHLKLIQYSNILNSAGNGNLRRLVPGLLMQSWKMSQRFPVLARIHDALERLIQSRGTTIKEQL</sequence>
<dbReference type="Pfam" id="PF04055">
    <property type="entry name" value="Radical_SAM"/>
    <property type="match status" value="1"/>
</dbReference>
<reference evidence="7" key="1">
    <citation type="submission" date="2020-07" db="EMBL/GenBank/DDBJ databases">
        <title>Huge and variable diversity of episymbiotic CPR bacteria and DPANN archaea in groundwater ecosystems.</title>
        <authorList>
            <person name="He C.Y."/>
            <person name="Keren R."/>
            <person name="Whittaker M."/>
            <person name="Farag I.F."/>
            <person name="Doudna J."/>
            <person name="Cate J.H.D."/>
            <person name="Banfield J.F."/>
        </authorList>
    </citation>
    <scope>NUCLEOTIDE SEQUENCE</scope>
    <source>
        <strain evidence="7">NC_groundwater_1664_Pr3_B-0.1um_52_9</strain>
    </source>
</reference>
<dbReference type="InterPro" id="IPR058240">
    <property type="entry name" value="rSAM_sf"/>
</dbReference>
<gene>
    <name evidence="7" type="ORF">HY912_10190</name>
</gene>
<dbReference type="Gene3D" id="3.40.50.280">
    <property type="entry name" value="Cobalamin-binding domain"/>
    <property type="match status" value="1"/>
</dbReference>
<dbReference type="SFLD" id="SFLDS00029">
    <property type="entry name" value="Radical_SAM"/>
    <property type="match status" value="1"/>
</dbReference>
<dbReference type="Gene3D" id="3.80.30.20">
    <property type="entry name" value="tm_1862 like domain"/>
    <property type="match status" value="1"/>
</dbReference>
<evidence type="ECO:0000256" key="3">
    <source>
        <dbReference type="ARBA" id="ARBA00022723"/>
    </source>
</evidence>
<dbReference type="InterPro" id="IPR023404">
    <property type="entry name" value="rSAM_horseshoe"/>
</dbReference>
<keyword evidence="5" id="KW-0411">Iron-sulfur</keyword>